<proteinExistence type="predicted"/>
<dbReference type="AlphaFoldDB" id="A0A6H5HQA4"/>
<sequence>MRAFRTHVNHPIHYHVSSLGNPNANSSRVEFKRLSSQRTFRLLDDPRLHNK</sequence>
<protein>
    <submittedName>
        <fullName evidence="1">Uncharacterized protein</fullName>
    </submittedName>
</protein>
<evidence type="ECO:0000313" key="1">
    <source>
        <dbReference type="EMBL" id="CAB0019105.1"/>
    </source>
</evidence>
<dbReference type="EMBL" id="CADCXU010033771">
    <property type="protein sequence ID" value="CAB0019105.1"/>
    <property type="molecule type" value="Genomic_DNA"/>
</dbReference>
<gene>
    <name evidence="1" type="ORF">NTEN_LOCUS22817</name>
</gene>
<feature type="non-terminal residue" evidence="1">
    <location>
        <position position="51"/>
    </location>
</feature>
<reference evidence="1 2" key="1">
    <citation type="submission" date="2020-02" db="EMBL/GenBank/DDBJ databases">
        <authorList>
            <person name="Ferguson B K."/>
        </authorList>
    </citation>
    <scope>NUCLEOTIDE SEQUENCE [LARGE SCALE GENOMIC DNA]</scope>
</reference>
<accession>A0A6H5HQA4</accession>
<dbReference type="Proteomes" id="UP000479000">
    <property type="component" value="Unassembled WGS sequence"/>
</dbReference>
<organism evidence="1 2">
    <name type="scientific">Nesidiocoris tenuis</name>
    <dbReference type="NCBI Taxonomy" id="355587"/>
    <lineage>
        <taxon>Eukaryota</taxon>
        <taxon>Metazoa</taxon>
        <taxon>Ecdysozoa</taxon>
        <taxon>Arthropoda</taxon>
        <taxon>Hexapoda</taxon>
        <taxon>Insecta</taxon>
        <taxon>Pterygota</taxon>
        <taxon>Neoptera</taxon>
        <taxon>Paraneoptera</taxon>
        <taxon>Hemiptera</taxon>
        <taxon>Heteroptera</taxon>
        <taxon>Panheteroptera</taxon>
        <taxon>Cimicomorpha</taxon>
        <taxon>Miridae</taxon>
        <taxon>Dicyphina</taxon>
        <taxon>Nesidiocoris</taxon>
    </lineage>
</organism>
<keyword evidence="2" id="KW-1185">Reference proteome</keyword>
<name>A0A6H5HQA4_9HEMI</name>
<evidence type="ECO:0000313" key="2">
    <source>
        <dbReference type="Proteomes" id="UP000479000"/>
    </source>
</evidence>